<reference evidence="3 4" key="2">
    <citation type="submission" date="2020-03" db="EMBL/GenBank/DDBJ databases">
        <authorList>
            <person name="Ichikawa N."/>
            <person name="Kimura A."/>
            <person name="Kitahashi Y."/>
            <person name="Uohara A."/>
        </authorList>
    </citation>
    <scope>NUCLEOTIDE SEQUENCE [LARGE SCALE GENOMIC DNA]</scope>
    <source>
        <strain evidence="3 4">NBRC 108638</strain>
    </source>
</reference>
<feature type="region of interest" description="Disordered" evidence="1">
    <location>
        <begin position="307"/>
        <end position="326"/>
    </location>
</feature>
<dbReference type="SUPFAM" id="SSF56112">
    <property type="entry name" value="Protein kinase-like (PK-like)"/>
    <property type="match status" value="1"/>
</dbReference>
<dbReference type="InterPro" id="IPR011009">
    <property type="entry name" value="Kinase-like_dom_sf"/>
</dbReference>
<proteinExistence type="predicted"/>
<gene>
    <name evidence="3" type="ORF">Prum_020930</name>
</gene>
<protein>
    <submittedName>
        <fullName evidence="3">Uncharacterized protein</fullName>
    </submittedName>
</protein>
<accession>A0A6V8L0X2</accession>
<keyword evidence="2" id="KW-0812">Transmembrane</keyword>
<name>A0A6V8L0X2_9ACTN</name>
<keyword evidence="2" id="KW-0472">Membrane</keyword>
<evidence type="ECO:0000256" key="1">
    <source>
        <dbReference type="SAM" id="MobiDB-lite"/>
    </source>
</evidence>
<feature type="transmembrane region" description="Helical" evidence="2">
    <location>
        <begin position="335"/>
        <end position="354"/>
    </location>
</feature>
<dbReference type="EMBL" id="BLPG01000001">
    <property type="protein sequence ID" value="GFJ88451.1"/>
    <property type="molecule type" value="Genomic_DNA"/>
</dbReference>
<evidence type="ECO:0000313" key="3">
    <source>
        <dbReference type="EMBL" id="GFJ88451.1"/>
    </source>
</evidence>
<evidence type="ECO:0000313" key="4">
    <source>
        <dbReference type="Proteomes" id="UP000482960"/>
    </source>
</evidence>
<keyword evidence="4" id="KW-1185">Reference proteome</keyword>
<feature type="compositionally biased region" description="Pro residues" evidence="1">
    <location>
        <begin position="312"/>
        <end position="321"/>
    </location>
</feature>
<dbReference type="RefSeq" id="WP_173075788.1">
    <property type="nucleotide sequence ID" value="NZ_BAABJB010000015.1"/>
</dbReference>
<reference evidence="3 4" key="1">
    <citation type="submission" date="2020-03" db="EMBL/GenBank/DDBJ databases">
        <title>Whole genome shotgun sequence of Phytohabitans rumicis NBRC 108638.</title>
        <authorList>
            <person name="Komaki H."/>
            <person name="Tamura T."/>
        </authorList>
    </citation>
    <scope>NUCLEOTIDE SEQUENCE [LARGE SCALE GENOMIC DNA]</scope>
    <source>
        <strain evidence="3 4">NBRC 108638</strain>
    </source>
</reference>
<comment type="caution">
    <text evidence="3">The sequence shown here is derived from an EMBL/GenBank/DDBJ whole genome shotgun (WGS) entry which is preliminary data.</text>
</comment>
<evidence type="ECO:0000256" key="2">
    <source>
        <dbReference type="SAM" id="Phobius"/>
    </source>
</evidence>
<organism evidence="3 4">
    <name type="scientific">Phytohabitans rumicis</name>
    <dbReference type="NCBI Taxonomy" id="1076125"/>
    <lineage>
        <taxon>Bacteria</taxon>
        <taxon>Bacillati</taxon>
        <taxon>Actinomycetota</taxon>
        <taxon>Actinomycetes</taxon>
        <taxon>Micromonosporales</taxon>
        <taxon>Micromonosporaceae</taxon>
    </lineage>
</organism>
<keyword evidence="2" id="KW-1133">Transmembrane helix</keyword>
<dbReference type="Proteomes" id="UP000482960">
    <property type="component" value="Unassembled WGS sequence"/>
</dbReference>
<sequence length="356" mass="39631">MTDNRPWPSLDDYLTALWRPTQSLAGRLGKFVPVRDADDTVQPVPGQSAYVFYGEIEGEPTVLRCFRRPPAPSLRKRYQRLSRYAKDGGCPAFASFRWWDDGLSAGGQQVPVLSMEDLGGRSLRLHLDEIRTDQERLESLASGWQALTAELSARRLAHGDLQQDNIWIDRDDRLRLVDLDGVWAPPLSDLPPDEYGHENFQHPQRVSSDCWGEDVDRFSALVVLVCIRALIHDPALWDEYHADENLLFRADDLARSMATPLWFRLASNRDAQVRDLTAELHQLCQAAFATVSPKSVRTVPTVRTVPAARPQAAPPAPPAPPATAAAAPRRRRRSVLAFAVLAALIGLVVLLLVATA</sequence>
<dbReference type="AlphaFoldDB" id="A0A6V8L0X2"/>